<protein>
    <submittedName>
        <fullName evidence="2">Uncharacterized protein</fullName>
    </submittedName>
</protein>
<evidence type="ECO:0000313" key="4">
    <source>
        <dbReference type="Proteomes" id="UP001209889"/>
    </source>
</evidence>
<dbReference type="AlphaFoldDB" id="A0AA47IM81"/>
<evidence type="ECO:0000313" key="2">
    <source>
        <dbReference type="EMBL" id="WAK62875.1"/>
    </source>
</evidence>
<sequence length="188" mass="19516">METTKQVILVLFSAILIVGMTLAGMSSLKVDASTTVSWNFKNTSFKNLGTISSTTAVDGLTLVATDSLTMQVKAKNATVSGTDYTYALALSGRGNQNGRAVKVPVSGNDVIKVTLQSSSSTDARTLIVADSAGNQLTTMSAGTTASTQSYTYTGGGDAIWLYSQDRGIDILKIQVDSNGTSSTSTTTT</sequence>
<keyword evidence="4" id="KW-1185">Reference proteome</keyword>
<dbReference type="RefSeq" id="WP_014295022.1">
    <property type="nucleotide sequence ID" value="NZ_CP113440.1"/>
</dbReference>
<reference evidence="1" key="3">
    <citation type="submission" date="2024-05" db="EMBL/GenBank/DDBJ databases">
        <title>Streptococcus macedonicus and Acinetobacter baumannii: co-inhabitants of the cheese production environment.</title>
        <authorList>
            <person name="Johnson J."/>
            <person name="Curtin C."/>
            <person name="Waite-Cusic J."/>
        </authorList>
    </citation>
    <scope>NUCLEOTIDE SEQUENCE</scope>
    <source>
        <strain evidence="1">E28</strain>
    </source>
</reference>
<evidence type="ECO:0000313" key="1">
    <source>
        <dbReference type="EMBL" id="MCW8677924.1"/>
    </source>
</evidence>
<gene>
    <name evidence="2" type="ORF">OQG81_09250</name>
    <name evidence="1" type="ORF">OQH01_05180</name>
</gene>
<accession>A0AA47IM81</accession>
<dbReference type="Proteomes" id="UP001156410">
    <property type="component" value="Chromosome"/>
</dbReference>
<organism evidence="2 3">
    <name type="scientific">Streptococcus macedonicus</name>
    <name type="common">Streptococcus gallolyticus macedonicus</name>
    <dbReference type="NCBI Taxonomy" id="59310"/>
    <lineage>
        <taxon>Bacteria</taxon>
        <taxon>Bacillati</taxon>
        <taxon>Bacillota</taxon>
        <taxon>Bacilli</taxon>
        <taxon>Lactobacillales</taxon>
        <taxon>Streptococcaceae</taxon>
        <taxon>Streptococcus</taxon>
    </lineage>
</organism>
<dbReference type="EMBL" id="CP113440">
    <property type="protein sequence ID" value="WAK62875.1"/>
    <property type="molecule type" value="Genomic_DNA"/>
</dbReference>
<name>A0AA47IM81_STRMC</name>
<dbReference type="EMBL" id="JAPHJC010000016">
    <property type="protein sequence ID" value="MCW8677924.1"/>
    <property type="molecule type" value="Genomic_DNA"/>
</dbReference>
<reference evidence="2" key="2">
    <citation type="submission" date="2022-11" db="EMBL/GenBank/DDBJ databases">
        <authorList>
            <person name="Johnson J.D."/>
        </authorList>
    </citation>
    <scope>NUCLEOTIDE SEQUENCE</scope>
    <source>
        <strain evidence="1">E28</strain>
        <strain evidence="2">E37</strain>
    </source>
</reference>
<dbReference type="OMA" id="DAIWVYS"/>
<dbReference type="Proteomes" id="UP001209889">
    <property type="component" value="Unassembled WGS sequence"/>
</dbReference>
<evidence type="ECO:0000313" key="3">
    <source>
        <dbReference type="Proteomes" id="UP001156410"/>
    </source>
</evidence>
<proteinExistence type="predicted"/>
<reference evidence="2" key="1">
    <citation type="submission" date="2022-11" db="EMBL/GenBank/DDBJ databases">
        <title>Streptococcus macedonicus and Acinetobacter baumannii: co-inhabitants of the cheese production environment.</title>
        <authorList>
            <person name="Johnson J."/>
        </authorList>
    </citation>
    <scope>NUCLEOTIDE SEQUENCE</scope>
    <source>
        <strain evidence="2">E37</strain>
    </source>
</reference>